<comment type="caution">
    <text evidence="2">The sequence shown here is derived from an EMBL/GenBank/DDBJ whole genome shotgun (WGS) entry which is preliminary data.</text>
</comment>
<dbReference type="OrthoDB" id="982493at2"/>
<sequence length="148" mass="18035">MKKRYKIIMISFLVILLAMIRYFEKDLFYDPLLKFYEADYLHEAFPYFATGKLFFNVLLRYLLNSVISLGLLYVAFFDKNILEFSVYLFSIFFVICFTIFVFLIFEIESQNFLALFYVRRFLIHPILVLILMPAFYYYRRKSAHEFKS</sequence>
<feature type="transmembrane region" description="Helical" evidence="1">
    <location>
        <begin position="84"/>
        <end position="105"/>
    </location>
</feature>
<proteinExistence type="predicted"/>
<protein>
    <submittedName>
        <fullName evidence="2">Exosortase F-associated protein</fullName>
    </submittedName>
</protein>
<keyword evidence="1" id="KW-1133">Transmembrane helix</keyword>
<evidence type="ECO:0000313" key="2">
    <source>
        <dbReference type="EMBL" id="RKS55072.1"/>
    </source>
</evidence>
<keyword evidence="3" id="KW-1185">Reference proteome</keyword>
<dbReference type="EMBL" id="RBLG01000001">
    <property type="protein sequence ID" value="RKS55072.1"/>
    <property type="molecule type" value="Genomic_DNA"/>
</dbReference>
<keyword evidence="1" id="KW-0812">Transmembrane</keyword>
<dbReference type="RefSeq" id="WP_121343911.1">
    <property type="nucleotide sequence ID" value="NZ_RBLG01000001.1"/>
</dbReference>
<dbReference type="NCBIfam" id="TIGR04127">
    <property type="entry name" value="flavo_near_exo"/>
    <property type="match status" value="1"/>
</dbReference>
<dbReference type="AlphaFoldDB" id="A0A495PV97"/>
<keyword evidence="1" id="KW-0472">Membrane</keyword>
<name>A0A495PV97_9FLAO</name>
<feature type="transmembrane region" description="Helical" evidence="1">
    <location>
        <begin position="58"/>
        <end position="77"/>
    </location>
</feature>
<feature type="transmembrane region" description="Helical" evidence="1">
    <location>
        <begin position="7"/>
        <end position="23"/>
    </location>
</feature>
<evidence type="ECO:0000256" key="1">
    <source>
        <dbReference type="SAM" id="Phobius"/>
    </source>
</evidence>
<reference evidence="2 3" key="1">
    <citation type="submission" date="2018-10" db="EMBL/GenBank/DDBJ databases">
        <title>Genomic Encyclopedia of Archaeal and Bacterial Type Strains, Phase II (KMG-II): from individual species to whole genera.</title>
        <authorList>
            <person name="Goeker M."/>
        </authorList>
    </citation>
    <scope>NUCLEOTIDE SEQUENCE [LARGE SCALE GENOMIC DNA]</scope>
    <source>
        <strain evidence="2 3">DSM 19839</strain>
    </source>
</reference>
<organism evidence="2 3">
    <name type="scientific">Gillisia mitskevichiae</name>
    <dbReference type="NCBI Taxonomy" id="270921"/>
    <lineage>
        <taxon>Bacteria</taxon>
        <taxon>Pseudomonadati</taxon>
        <taxon>Bacteroidota</taxon>
        <taxon>Flavobacteriia</taxon>
        <taxon>Flavobacteriales</taxon>
        <taxon>Flavobacteriaceae</taxon>
        <taxon>Gillisia</taxon>
    </lineage>
</organism>
<dbReference type="InterPro" id="IPR026414">
    <property type="entry name" value="ExosoTase_F-assoc_memb"/>
</dbReference>
<evidence type="ECO:0000313" key="3">
    <source>
        <dbReference type="Proteomes" id="UP000276282"/>
    </source>
</evidence>
<feature type="transmembrane region" description="Helical" evidence="1">
    <location>
        <begin position="117"/>
        <end position="138"/>
    </location>
</feature>
<accession>A0A495PV97</accession>
<dbReference type="Proteomes" id="UP000276282">
    <property type="component" value="Unassembled WGS sequence"/>
</dbReference>
<gene>
    <name evidence="2" type="ORF">BC962_0027</name>
</gene>